<dbReference type="SUPFAM" id="SSF51735">
    <property type="entry name" value="NAD(P)-binding Rossmann-fold domains"/>
    <property type="match status" value="1"/>
</dbReference>
<accession>A0ABN3NKK9</accession>
<evidence type="ECO:0000313" key="5">
    <source>
        <dbReference type="Proteomes" id="UP001501777"/>
    </source>
</evidence>
<protein>
    <submittedName>
        <fullName evidence="4">SDR family oxidoreductase</fullName>
    </submittedName>
</protein>
<dbReference type="EMBL" id="BAAASG010000040">
    <property type="protein sequence ID" value="GAA2524165.1"/>
    <property type="molecule type" value="Genomic_DNA"/>
</dbReference>
<dbReference type="RefSeq" id="WP_344407101.1">
    <property type="nucleotide sequence ID" value="NZ_BAAASG010000040.1"/>
</dbReference>
<evidence type="ECO:0000256" key="2">
    <source>
        <dbReference type="ARBA" id="ARBA00023002"/>
    </source>
</evidence>
<reference evidence="4 5" key="1">
    <citation type="journal article" date="2019" name="Int. J. Syst. Evol. Microbiol.">
        <title>The Global Catalogue of Microorganisms (GCM) 10K type strain sequencing project: providing services to taxonomists for standard genome sequencing and annotation.</title>
        <authorList>
            <consortium name="The Broad Institute Genomics Platform"/>
            <consortium name="The Broad Institute Genome Sequencing Center for Infectious Disease"/>
            <person name="Wu L."/>
            <person name="Ma J."/>
        </authorList>
    </citation>
    <scope>NUCLEOTIDE SEQUENCE [LARGE SCALE GENOMIC DNA]</scope>
    <source>
        <strain evidence="4 5">JCM 4395</strain>
    </source>
</reference>
<dbReference type="Proteomes" id="UP001501777">
    <property type="component" value="Unassembled WGS sequence"/>
</dbReference>
<dbReference type="PANTHER" id="PTHR44169">
    <property type="entry name" value="NADPH-DEPENDENT 1-ACYLDIHYDROXYACETONE PHOSPHATE REDUCTASE"/>
    <property type="match status" value="1"/>
</dbReference>
<comment type="caution">
    <text evidence="4">The sequence shown here is derived from an EMBL/GenBank/DDBJ whole genome shotgun (WGS) entry which is preliminary data.</text>
</comment>
<evidence type="ECO:0000313" key="4">
    <source>
        <dbReference type="EMBL" id="GAA2524165.1"/>
    </source>
</evidence>
<organism evidence="4 5">
    <name type="scientific">Streptomyces longisporus</name>
    <dbReference type="NCBI Taxonomy" id="1948"/>
    <lineage>
        <taxon>Bacteria</taxon>
        <taxon>Bacillati</taxon>
        <taxon>Actinomycetota</taxon>
        <taxon>Actinomycetes</taxon>
        <taxon>Kitasatosporales</taxon>
        <taxon>Streptomycetaceae</taxon>
        <taxon>Streptomyces</taxon>
    </lineage>
</organism>
<evidence type="ECO:0000256" key="3">
    <source>
        <dbReference type="RuleBase" id="RU000363"/>
    </source>
</evidence>
<dbReference type="Gene3D" id="3.40.50.720">
    <property type="entry name" value="NAD(P)-binding Rossmann-like Domain"/>
    <property type="match status" value="1"/>
</dbReference>
<proteinExistence type="inferred from homology"/>
<comment type="similarity">
    <text evidence="1 3">Belongs to the short-chain dehydrogenases/reductases (SDR) family.</text>
</comment>
<sequence>MQIANSVALVTGANRGLGHQFATQLLERGAAKVYATARNPESVDLPGAEVLGLDVTDPASVAAAAVAASDVTLLVNNAGINTETDLVTGDLDQIEREMSTAFYGPLRMIRAFAPSLKAGGGGAIVNVLSAASWSPSEHWGAYHAAKAAAWSLTNSVRLELARQSALVTGVYLGPTDTDLVRGLSFPFELNDPADVVRAALDGVEAGQSEVLADALSAQFKANLALDPATIFTPTTTSA</sequence>
<dbReference type="InterPro" id="IPR036291">
    <property type="entry name" value="NAD(P)-bd_dom_sf"/>
</dbReference>
<dbReference type="InterPro" id="IPR002347">
    <property type="entry name" value="SDR_fam"/>
</dbReference>
<evidence type="ECO:0000256" key="1">
    <source>
        <dbReference type="ARBA" id="ARBA00006484"/>
    </source>
</evidence>
<dbReference type="Pfam" id="PF00106">
    <property type="entry name" value="adh_short"/>
    <property type="match status" value="1"/>
</dbReference>
<keyword evidence="5" id="KW-1185">Reference proteome</keyword>
<gene>
    <name evidence="4" type="ORF">GCM10010276_89320</name>
</gene>
<name>A0ABN3NKK9_STRLO</name>
<dbReference type="PRINTS" id="PR00081">
    <property type="entry name" value="GDHRDH"/>
</dbReference>
<dbReference type="PANTHER" id="PTHR44169:SF6">
    <property type="entry name" value="NADPH-DEPENDENT 1-ACYLDIHYDROXYACETONE PHOSPHATE REDUCTASE"/>
    <property type="match status" value="1"/>
</dbReference>
<dbReference type="NCBIfam" id="NF006119">
    <property type="entry name" value="PRK08264.1-5"/>
    <property type="match status" value="1"/>
</dbReference>
<keyword evidence="2" id="KW-0560">Oxidoreductase</keyword>
<dbReference type="PRINTS" id="PR00080">
    <property type="entry name" value="SDRFAMILY"/>
</dbReference>